<reference evidence="1 2" key="1">
    <citation type="submission" date="2015-01" db="EMBL/GenBank/DDBJ databases">
        <title>Evolution of Trichinella species and genotypes.</title>
        <authorList>
            <person name="Korhonen P.K."/>
            <person name="Edoardo P."/>
            <person name="Giuseppe L.R."/>
            <person name="Gasser R.B."/>
        </authorList>
    </citation>
    <scope>NUCLEOTIDE SEQUENCE [LARGE SCALE GENOMIC DNA]</scope>
    <source>
        <strain evidence="1">ISS1029</strain>
    </source>
</reference>
<keyword evidence="2" id="KW-1185">Reference proteome</keyword>
<organism evidence="1 2">
    <name type="scientific">Trichinella zimbabwensis</name>
    <dbReference type="NCBI Taxonomy" id="268475"/>
    <lineage>
        <taxon>Eukaryota</taxon>
        <taxon>Metazoa</taxon>
        <taxon>Ecdysozoa</taxon>
        <taxon>Nematoda</taxon>
        <taxon>Enoplea</taxon>
        <taxon>Dorylaimia</taxon>
        <taxon>Trichinellida</taxon>
        <taxon>Trichinellidae</taxon>
        <taxon>Trichinella</taxon>
    </lineage>
</organism>
<evidence type="ECO:0000313" key="1">
    <source>
        <dbReference type="EMBL" id="KRZ17735.1"/>
    </source>
</evidence>
<name>A0A0V1I5F7_9BILA</name>
<dbReference type="OrthoDB" id="10300392at2759"/>
<comment type="caution">
    <text evidence="1">The sequence shown here is derived from an EMBL/GenBank/DDBJ whole genome shotgun (WGS) entry which is preliminary data.</text>
</comment>
<gene>
    <name evidence="1" type="ORF">T11_15472</name>
</gene>
<dbReference type="Proteomes" id="UP000055024">
    <property type="component" value="Unassembled WGS sequence"/>
</dbReference>
<accession>A0A0V1I5F7</accession>
<evidence type="ECO:0000313" key="2">
    <source>
        <dbReference type="Proteomes" id="UP000055024"/>
    </source>
</evidence>
<dbReference type="AlphaFoldDB" id="A0A0V1I5F7"/>
<sequence length="64" mass="7201">MIHDGMSPMSKEPCRFFLWSDATPVVQDNAVPAWHSERRLIMVSGMVQDKDYQLASSNAQGHVP</sequence>
<proteinExistence type="predicted"/>
<protein>
    <submittedName>
        <fullName evidence="1">Uncharacterized protein</fullName>
    </submittedName>
</protein>
<dbReference type="EMBL" id="JYDP01000005">
    <property type="protein sequence ID" value="KRZ17735.1"/>
    <property type="molecule type" value="Genomic_DNA"/>
</dbReference>